<proteinExistence type="predicted"/>
<comment type="subcellular location">
    <subcellularLocation>
        <location evidence="2">Endoplasmic reticulum membrane</location>
        <topology evidence="2">Single-pass type II membrane protein</topology>
    </subcellularLocation>
    <subcellularLocation>
        <location evidence="1">Golgi apparatus membrane</location>
        <topology evidence="1">Single-pass type II membrane protein</topology>
    </subcellularLocation>
</comment>
<dbReference type="InterPro" id="IPR003406">
    <property type="entry name" value="Glyco_trans_14"/>
</dbReference>
<organism evidence="15 16">
    <name type="scientific">Siminovitchia terrae</name>
    <name type="common">Bacillus terrae</name>
    <dbReference type="NCBI Taxonomy" id="1914933"/>
    <lineage>
        <taxon>Bacteria</taxon>
        <taxon>Bacillati</taxon>
        <taxon>Bacillota</taxon>
        <taxon>Bacilli</taxon>
        <taxon>Bacillales</taxon>
        <taxon>Bacillaceae</taxon>
        <taxon>Siminovitchia</taxon>
    </lineage>
</organism>
<keyword evidence="3" id="KW-0328">Glycosyltransferase</keyword>
<dbReference type="Pfam" id="PF02485">
    <property type="entry name" value="Branch"/>
    <property type="match status" value="1"/>
</dbReference>
<comment type="caution">
    <text evidence="15">The sequence shown here is derived from an EMBL/GenBank/DDBJ whole genome shotgun (WGS) entry which is preliminary data.</text>
</comment>
<keyword evidence="5" id="KW-0812">Transmembrane</keyword>
<dbReference type="InterPro" id="IPR043538">
    <property type="entry name" value="XYLT"/>
</dbReference>
<evidence type="ECO:0000256" key="7">
    <source>
        <dbReference type="ARBA" id="ARBA00022824"/>
    </source>
</evidence>
<name>A0A429X9R2_SIMTE</name>
<evidence type="ECO:0000256" key="6">
    <source>
        <dbReference type="ARBA" id="ARBA00022723"/>
    </source>
</evidence>
<reference evidence="15 16" key="1">
    <citation type="submission" date="2018-12" db="EMBL/GenBank/DDBJ databases">
        <authorList>
            <person name="Sun L."/>
            <person name="Chen Z."/>
        </authorList>
    </citation>
    <scope>NUCLEOTIDE SEQUENCE [LARGE SCALE GENOMIC DNA]</scope>
    <source>
        <strain evidence="15 16">LMG 29736</strain>
    </source>
</reference>
<evidence type="ECO:0000256" key="10">
    <source>
        <dbReference type="ARBA" id="ARBA00023034"/>
    </source>
</evidence>
<evidence type="ECO:0000256" key="13">
    <source>
        <dbReference type="ARBA" id="ARBA00023180"/>
    </source>
</evidence>
<evidence type="ECO:0000256" key="2">
    <source>
        <dbReference type="ARBA" id="ARBA00004648"/>
    </source>
</evidence>
<keyword evidence="7" id="KW-0256">Endoplasmic reticulum</keyword>
<keyword evidence="12" id="KW-1015">Disulfide bond</keyword>
<evidence type="ECO:0000256" key="5">
    <source>
        <dbReference type="ARBA" id="ARBA00022692"/>
    </source>
</evidence>
<dbReference type="PANTHER" id="PTHR46025">
    <property type="entry name" value="XYLOSYLTRANSFERASE OXT"/>
    <property type="match status" value="1"/>
</dbReference>
<dbReference type="GO" id="GO:0046872">
    <property type="term" value="F:metal ion binding"/>
    <property type="evidence" value="ECO:0007669"/>
    <property type="project" value="UniProtKB-KW"/>
</dbReference>
<keyword evidence="11" id="KW-0472">Membrane</keyword>
<evidence type="ECO:0000256" key="14">
    <source>
        <dbReference type="ARBA" id="ARBA00042865"/>
    </source>
</evidence>
<dbReference type="GO" id="GO:0016020">
    <property type="term" value="C:membrane"/>
    <property type="evidence" value="ECO:0007669"/>
    <property type="project" value="InterPro"/>
</dbReference>
<evidence type="ECO:0000256" key="3">
    <source>
        <dbReference type="ARBA" id="ARBA00022676"/>
    </source>
</evidence>
<dbReference type="PANTHER" id="PTHR46025:SF3">
    <property type="entry name" value="XYLOSYLTRANSFERASE OXT"/>
    <property type="match status" value="1"/>
</dbReference>
<keyword evidence="9" id="KW-1133">Transmembrane helix</keyword>
<evidence type="ECO:0000256" key="11">
    <source>
        <dbReference type="ARBA" id="ARBA00023136"/>
    </source>
</evidence>
<evidence type="ECO:0000313" key="16">
    <source>
        <dbReference type="Proteomes" id="UP000287296"/>
    </source>
</evidence>
<sequence>MRVSSTLRTAYILQIHKNPEQVNKFIHQLISDDQADVYVHIDKRSYEQMRNKILKNEHVKVLDQAVICEWGDISQVDTTILLLREVLASQKDYDFVCLRSGQDLLVKNGFKDVLINNHRNIYMTLRGVDKRNSGLMEINWPKIARKRYTSFHPVRVYRSMVHSLYRKGINLFPNQNEWHKGYSLFNGAQWFSIPLEVAEYMIDFIDSNPWYYQYFENTLCPDEWFFHTIIMNSHYKVDVVNDNFMYVNWGETIETRNSPLDLKEKDIKAIEESSSFFARKFDEGVDQLVIDYFVERYCFGKSRIAKKETATSNSS</sequence>
<keyword evidence="10" id="KW-0333">Golgi apparatus</keyword>
<evidence type="ECO:0000256" key="8">
    <source>
        <dbReference type="ARBA" id="ARBA00022968"/>
    </source>
</evidence>
<dbReference type="GO" id="GO:0030158">
    <property type="term" value="F:protein xylosyltransferase activity"/>
    <property type="evidence" value="ECO:0007669"/>
    <property type="project" value="InterPro"/>
</dbReference>
<dbReference type="GO" id="GO:0050650">
    <property type="term" value="P:chondroitin sulfate proteoglycan biosynthetic process"/>
    <property type="evidence" value="ECO:0007669"/>
    <property type="project" value="TreeGrafter"/>
</dbReference>
<evidence type="ECO:0000256" key="9">
    <source>
        <dbReference type="ARBA" id="ARBA00022989"/>
    </source>
</evidence>
<accession>A0A429X9R2</accession>
<keyword evidence="13" id="KW-0325">Glycoprotein</keyword>
<dbReference type="GO" id="GO:0015012">
    <property type="term" value="P:heparan sulfate proteoglycan biosynthetic process"/>
    <property type="evidence" value="ECO:0007669"/>
    <property type="project" value="TreeGrafter"/>
</dbReference>
<dbReference type="AlphaFoldDB" id="A0A429X9R2"/>
<protein>
    <recommendedName>
        <fullName evidence="14">Peptide O-xylosyltransferase</fullName>
    </recommendedName>
</protein>
<keyword evidence="6" id="KW-0479">Metal-binding</keyword>
<evidence type="ECO:0000256" key="4">
    <source>
        <dbReference type="ARBA" id="ARBA00022679"/>
    </source>
</evidence>
<keyword evidence="8" id="KW-0735">Signal-anchor</keyword>
<dbReference type="OrthoDB" id="7943907at2"/>
<evidence type="ECO:0000256" key="12">
    <source>
        <dbReference type="ARBA" id="ARBA00023157"/>
    </source>
</evidence>
<dbReference type="Proteomes" id="UP000287296">
    <property type="component" value="Unassembled WGS sequence"/>
</dbReference>
<keyword evidence="4" id="KW-0808">Transferase</keyword>
<dbReference type="EMBL" id="QYTW02000006">
    <property type="protein sequence ID" value="RST60061.1"/>
    <property type="molecule type" value="Genomic_DNA"/>
</dbReference>
<evidence type="ECO:0000256" key="1">
    <source>
        <dbReference type="ARBA" id="ARBA00004323"/>
    </source>
</evidence>
<evidence type="ECO:0000313" key="15">
    <source>
        <dbReference type="EMBL" id="RST60061.1"/>
    </source>
</evidence>
<gene>
    <name evidence="15" type="ORF">D5F11_008315</name>
</gene>